<feature type="compositionally biased region" description="Polar residues" evidence="1">
    <location>
        <begin position="192"/>
        <end position="201"/>
    </location>
</feature>
<dbReference type="HOGENOM" id="CLU_597537_0_0_1"/>
<evidence type="ECO:0000313" key="2">
    <source>
        <dbReference type="EMBL" id="EDV94183.1"/>
    </source>
</evidence>
<dbReference type="Pfam" id="PF16008">
    <property type="entry name" value="DUF4778"/>
    <property type="match status" value="1"/>
</dbReference>
<protein>
    <submittedName>
        <fullName evidence="2">GH25194</fullName>
    </submittedName>
</protein>
<gene>
    <name evidence="2" type="primary">Dgri\GH25194</name>
    <name evidence="2" type="ORF">Dgri_GH25194</name>
</gene>
<accession>B4JZ74</accession>
<feature type="compositionally biased region" description="Basic and acidic residues" evidence="1">
    <location>
        <begin position="174"/>
        <end position="187"/>
    </location>
</feature>
<dbReference type="OMA" id="KEWTWIR"/>
<name>B4JZ74_DROGR</name>
<dbReference type="eggNOG" id="ENOG502TAVD">
    <property type="taxonomic scope" value="Eukaryota"/>
</dbReference>
<proteinExistence type="predicted"/>
<evidence type="ECO:0000313" key="3">
    <source>
        <dbReference type="Proteomes" id="UP000001070"/>
    </source>
</evidence>
<dbReference type="Proteomes" id="UP000001070">
    <property type="component" value="Unassembled WGS sequence"/>
</dbReference>
<dbReference type="OrthoDB" id="7842387at2759"/>
<reference evidence="2 3" key="1">
    <citation type="journal article" date="2007" name="Nature">
        <title>Evolution of genes and genomes on the Drosophila phylogeny.</title>
        <authorList>
            <consortium name="Drosophila 12 Genomes Consortium"/>
            <person name="Clark A.G."/>
            <person name="Eisen M.B."/>
            <person name="Smith D.R."/>
            <person name="Bergman C.M."/>
            <person name="Oliver B."/>
            <person name="Markow T.A."/>
            <person name="Kaufman T.C."/>
            <person name="Kellis M."/>
            <person name="Gelbart W."/>
            <person name="Iyer V.N."/>
            <person name="Pollard D.A."/>
            <person name="Sackton T.B."/>
            <person name="Larracuente A.M."/>
            <person name="Singh N.D."/>
            <person name="Abad J.P."/>
            <person name="Abt D.N."/>
            <person name="Adryan B."/>
            <person name="Aguade M."/>
            <person name="Akashi H."/>
            <person name="Anderson W.W."/>
            <person name="Aquadro C.F."/>
            <person name="Ardell D.H."/>
            <person name="Arguello R."/>
            <person name="Artieri C.G."/>
            <person name="Barbash D.A."/>
            <person name="Barker D."/>
            <person name="Barsanti P."/>
            <person name="Batterham P."/>
            <person name="Batzoglou S."/>
            <person name="Begun D."/>
            <person name="Bhutkar A."/>
            <person name="Blanco E."/>
            <person name="Bosak S.A."/>
            <person name="Bradley R.K."/>
            <person name="Brand A.D."/>
            <person name="Brent M.R."/>
            <person name="Brooks A.N."/>
            <person name="Brown R.H."/>
            <person name="Butlin R.K."/>
            <person name="Caggese C."/>
            <person name="Calvi B.R."/>
            <person name="Bernardo de Carvalho A."/>
            <person name="Caspi A."/>
            <person name="Castrezana S."/>
            <person name="Celniker S.E."/>
            <person name="Chang J.L."/>
            <person name="Chapple C."/>
            <person name="Chatterji S."/>
            <person name="Chinwalla A."/>
            <person name="Civetta A."/>
            <person name="Clifton S.W."/>
            <person name="Comeron J.M."/>
            <person name="Costello J.C."/>
            <person name="Coyne J.A."/>
            <person name="Daub J."/>
            <person name="David R.G."/>
            <person name="Delcher A.L."/>
            <person name="Delehaunty K."/>
            <person name="Do C.B."/>
            <person name="Ebling H."/>
            <person name="Edwards K."/>
            <person name="Eickbush T."/>
            <person name="Evans J.D."/>
            <person name="Filipski A."/>
            <person name="Findeiss S."/>
            <person name="Freyhult E."/>
            <person name="Fulton L."/>
            <person name="Fulton R."/>
            <person name="Garcia A.C."/>
            <person name="Gardiner A."/>
            <person name="Garfield D.A."/>
            <person name="Garvin B.E."/>
            <person name="Gibson G."/>
            <person name="Gilbert D."/>
            <person name="Gnerre S."/>
            <person name="Godfrey J."/>
            <person name="Good R."/>
            <person name="Gotea V."/>
            <person name="Gravely B."/>
            <person name="Greenberg A.J."/>
            <person name="Griffiths-Jones S."/>
            <person name="Gross S."/>
            <person name="Guigo R."/>
            <person name="Gustafson E.A."/>
            <person name="Haerty W."/>
            <person name="Hahn M.W."/>
            <person name="Halligan D.L."/>
            <person name="Halpern A.L."/>
            <person name="Halter G.M."/>
            <person name="Han M.V."/>
            <person name="Heger A."/>
            <person name="Hillier L."/>
            <person name="Hinrichs A.S."/>
            <person name="Holmes I."/>
            <person name="Hoskins R.A."/>
            <person name="Hubisz M.J."/>
            <person name="Hultmark D."/>
            <person name="Huntley M.A."/>
            <person name="Jaffe D.B."/>
            <person name="Jagadeeshan S."/>
            <person name="Jeck W.R."/>
            <person name="Johnson J."/>
            <person name="Jones C.D."/>
            <person name="Jordan W.C."/>
            <person name="Karpen G.H."/>
            <person name="Kataoka E."/>
            <person name="Keightley P.D."/>
            <person name="Kheradpour P."/>
            <person name="Kirkness E.F."/>
            <person name="Koerich L.B."/>
            <person name="Kristiansen K."/>
            <person name="Kudrna D."/>
            <person name="Kulathinal R.J."/>
            <person name="Kumar S."/>
            <person name="Kwok R."/>
            <person name="Lander E."/>
            <person name="Langley C.H."/>
            <person name="Lapoint R."/>
            <person name="Lazzaro B.P."/>
            <person name="Lee S.J."/>
            <person name="Levesque L."/>
            <person name="Li R."/>
            <person name="Lin C.F."/>
            <person name="Lin M.F."/>
            <person name="Lindblad-Toh K."/>
            <person name="Llopart A."/>
            <person name="Long M."/>
            <person name="Low L."/>
            <person name="Lozovsky E."/>
            <person name="Lu J."/>
            <person name="Luo M."/>
            <person name="Machado C.A."/>
            <person name="Makalowski W."/>
            <person name="Marzo M."/>
            <person name="Matsuda M."/>
            <person name="Matzkin L."/>
            <person name="McAllister B."/>
            <person name="McBride C.S."/>
            <person name="McKernan B."/>
            <person name="McKernan K."/>
            <person name="Mendez-Lago M."/>
            <person name="Minx P."/>
            <person name="Mollenhauer M.U."/>
            <person name="Montooth K."/>
            <person name="Mount S.M."/>
            <person name="Mu X."/>
            <person name="Myers E."/>
            <person name="Negre B."/>
            <person name="Newfeld S."/>
            <person name="Nielsen R."/>
            <person name="Noor M.A."/>
            <person name="O'Grady P."/>
            <person name="Pachter L."/>
            <person name="Papaceit M."/>
            <person name="Parisi M.J."/>
            <person name="Parisi M."/>
            <person name="Parts L."/>
            <person name="Pedersen J.S."/>
            <person name="Pesole G."/>
            <person name="Phillippy A.M."/>
            <person name="Ponting C.P."/>
            <person name="Pop M."/>
            <person name="Porcelli D."/>
            <person name="Powell J.R."/>
            <person name="Prohaska S."/>
            <person name="Pruitt K."/>
            <person name="Puig M."/>
            <person name="Quesneville H."/>
            <person name="Ram K.R."/>
            <person name="Rand D."/>
            <person name="Rasmussen M.D."/>
            <person name="Reed L.K."/>
            <person name="Reenan R."/>
            <person name="Reily A."/>
            <person name="Remington K.A."/>
            <person name="Rieger T.T."/>
            <person name="Ritchie M.G."/>
            <person name="Robin C."/>
            <person name="Rogers Y.H."/>
            <person name="Rohde C."/>
            <person name="Rozas J."/>
            <person name="Rubenfield M.J."/>
            <person name="Ruiz A."/>
            <person name="Russo S."/>
            <person name="Salzberg S.L."/>
            <person name="Sanchez-Gracia A."/>
            <person name="Saranga D.J."/>
            <person name="Sato H."/>
            <person name="Schaeffer S.W."/>
            <person name="Schatz M.C."/>
            <person name="Schlenke T."/>
            <person name="Schwartz R."/>
            <person name="Segarra C."/>
            <person name="Singh R.S."/>
            <person name="Sirot L."/>
            <person name="Sirota M."/>
            <person name="Sisneros N.B."/>
            <person name="Smith C.D."/>
            <person name="Smith T.F."/>
            <person name="Spieth J."/>
            <person name="Stage D.E."/>
            <person name="Stark A."/>
            <person name="Stephan W."/>
            <person name="Strausberg R.L."/>
            <person name="Strempel S."/>
            <person name="Sturgill D."/>
            <person name="Sutton G."/>
            <person name="Sutton G.G."/>
            <person name="Tao W."/>
            <person name="Teichmann S."/>
            <person name="Tobari Y.N."/>
            <person name="Tomimura Y."/>
            <person name="Tsolas J.M."/>
            <person name="Valente V.L."/>
            <person name="Venter E."/>
            <person name="Venter J.C."/>
            <person name="Vicario S."/>
            <person name="Vieira F.G."/>
            <person name="Vilella A.J."/>
            <person name="Villasante A."/>
            <person name="Walenz B."/>
            <person name="Wang J."/>
            <person name="Wasserman M."/>
            <person name="Watts T."/>
            <person name="Wilson D."/>
            <person name="Wilson R.K."/>
            <person name="Wing R.A."/>
            <person name="Wolfner M.F."/>
            <person name="Wong A."/>
            <person name="Wong G.K."/>
            <person name="Wu C.I."/>
            <person name="Wu G."/>
            <person name="Yamamoto D."/>
            <person name="Yang H.P."/>
            <person name="Yang S.P."/>
            <person name="Yorke J.A."/>
            <person name="Yoshida K."/>
            <person name="Zdobnov E."/>
            <person name="Zhang P."/>
            <person name="Zhang Y."/>
            <person name="Zimin A.V."/>
            <person name="Baldwin J."/>
            <person name="Abdouelleil A."/>
            <person name="Abdulkadir J."/>
            <person name="Abebe A."/>
            <person name="Abera B."/>
            <person name="Abreu J."/>
            <person name="Acer S.C."/>
            <person name="Aftuck L."/>
            <person name="Alexander A."/>
            <person name="An P."/>
            <person name="Anderson E."/>
            <person name="Anderson S."/>
            <person name="Arachi H."/>
            <person name="Azer M."/>
            <person name="Bachantsang P."/>
            <person name="Barry A."/>
            <person name="Bayul T."/>
            <person name="Berlin A."/>
            <person name="Bessette D."/>
            <person name="Bloom T."/>
            <person name="Blye J."/>
            <person name="Boguslavskiy L."/>
            <person name="Bonnet C."/>
            <person name="Boukhgalter B."/>
            <person name="Bourzgui I."/>
            <person name="Brown A."/>
            <person name="Cahill P."/>
            <person name="Channer S."/>
            <person name="Cheshatsang Y."/>
            <person name="Chuda L."/>
            <person name="Citroen M."/>
            <person name="Collymore A."/>
            <person name="Cooke P."/>
            <person name="Costello M."/>
            <person name="D'Aco K."/>
            <person name="Daza R."/>
            <person name="De Haan G."/>
            <person name="DeGray S."/>
            <person name="DeMaso C."/>
            <person name="Dhargay N."/>
            <person name="Dooley K."/>
            <person name="Dooley E."/>
            <person name="Doricent M."/>
            <person name="Dorje P."/>
            <person name="Dorjee K."/>
            <person name="Dupes A."/>
            <person name="Elong R."/>
            <person name="Falk J."/>
            <person name="Farina A."/>
            <person name="Faro S."/>
            <person name="Ferguson D."/>
            <person name="Fisher S."/>
            <person name="Foley C.D."/>
            <person name="Franke A."/>
            <person name="Friedrich D."/>
            <person name="Gadbois L."/>
            <person name="Gearin G."/>
            <person name="Gearin C.R."/>
            <person name="Giannoukos G."/>
            <person name="Goode T."/>
            <person name="Graham J."/>
            <person name="Grandbois E."/>
            <person name="Grewal S."/>
            <person name="Gyaltsen K."/>
            <person name="Hafez N."/>
            <person name="Hagos B."/>
            <person name="Hall J."/>
            <person name="Henson C."/>
            <person name="Hollinger A."/>
            <person name="Honan T."/>
            <person name="Huard M.D."/>
            <person name="Hughes L."/>
            <person name="Hurhula B."/>
            <person name="Husby M.E."/>
            <person name="Kamat A."/>
            <person name="Kanga B."/>
            <person name="Kashin S."/>
            <person name="Khazanovich D."/>
            <person name="Kisner P."/>
            <person name="Lance K."/>
            <person name="Lara M."/>
            <person name="Lee W."/>
            <person name="Lennon N."/>
            <person name="Letendre F."/>
            <person name="LeVine R."/>
            <person name="Lipovsky A."/>
            <person name="Liu X."/>
            <person name="Liu J."/>
            <person name="Liu S."/>
            <person name="Lokyitsang T."/>
            <person name="Lokyitsang Y."/>
            <person name="Lubonja R."/>
            <person name="Lui A."/>
            <person name="MacDonald P."/>
            <person name="Magnisalis V."/>
            <person name="Maru K."/>
            <person name="Matthews C."/>
            <person name="McCusker W."/>
            <person name="McDonough S."/>
            <person name="Mehta T."/>
            <person name="Meldrim J."/>
            <person name="Meneus L."/>
            <person name="Mihai O."/>
            <person name="Mihalev A."/>
            <person name="Mihova T."/>
            <person name="Mittelman R."/>
            <person name="Mlenga V."/>
            <person name="Montmayeur A."/>
            <person name="Mulrain L."/>
            <person name="Navidi A."/>
            <person name="Naylor J."/>
            <person name="Negash T."/>
            <person name="Nguyen T."/>
            <person name="Nguyen N."/>
            <person name="Nicol R."/>
            <person name="Norbu C."/>
            <person name="Norbu N."/>
            <person name="Novod N."/>
            <person name="O'Neill B."/>
            <person name="Osman S."/>
            <person name="Markiewicz E."/>
            <person name="Oyono O.L."/>
            <person name="Patti C."/>
            <person name="Phunkhang P."/>
            <person name="Pierre F."/>
            <person name="Priest M."/>
            <person name="Raghuraman S."/>
            <person name="Rege F."/>
            <person name="Reyes R."/>
            <person name="Rise C."/>
            <person name="Rogov P."/>
            <person name="Ross K."/>
            <person name="Ryan E."/>
            <person name="Settipalli S."/>
            <person name="Shea T."/>
            <person name="Sherpa N."/>
            <person name="Shi L."/>
            <person name="Shih D."/>
            <person name="Sparrow T."/>
            <person name="Spaulding J."/>
            <person name="Stalker J."/>
            <person name="Stange-Thomann N."/>
            <person name="Stavropoulos S."/>
            <person name="Stone C."/>
            <person name="Strader C."/>
            <person name="Tesfaye S."/>
            <person name="Thomson T."/>
            <person name="Thoulutsang Y."/>
            <person name="Thoulutsang D."/>
            <person name="Topham K."/>
            <person name="Topping I."/>
            <person name="Tsamla T."/>
            <person name="Vassiliev H."/>
            <person name="Vo A."/>
            <person name="Wangchuk T."/>
            <person name="Wangdi T."/>
            <person name="Weiand M."/>
            <person name="Wilkinson J."/>
            <person name="Wilson A."/>
            <person name="Yadav S."/>
            <person name="Young G."/>
            <person name="Yu Q."/>
            <person name="Zembek L."/>
            <person name="Zhong D."/>
            <person name="Zimmer A."/>
            <person name="Zwirko Z."/>
            <person name="Jaffe D.B."/>
            <person name="Alvarez P."/>
            <person name="Brockman W."/>
            <person name="Butler J."/>
            <person name="Chin C."/>
            <person name="Gnerre S."/>
            <person name="Grabherr M."/>
            <person name="Kleber M."/>
            <person name="Mauceli E."/>
            <person name="MacCallum I."/>
        </authorList>
    </citation>
    <scope>NUCLEOTIDE SEQUENCE [LARGE SCALE GENOMIC DNA]</scope>
    <source>
        <strain evidence="3">Tucson 15287-2541.00</strain>
    </source>
</reference>
<dbReference type="InParanoid" id="B4JZ74"/>
<feature type="region of interest" description="Disordered" evidence="1">
    <location>
        <begin position="157"/>
        <end position="201"/>
    </location>
</feature>
<dbReference type="InterPro" id="IPR031958">
    <property type="entry name" value="DUF4778"/>
</dbReference>
<sequence>MDEFKLLKISNPYKQHSKLPLSSWDLWYARNMKQIKRLASELNKPTREITELIYNLTLQKFNRLLNPRGMRWNNCRVPFACPAVCDRYVDIFDLDGNVRDPANPWNLSKLLKLMQAILKLTDVNRINEPTNNAIRADLCRSKKRDGGHMKIERSLKVASEQMPNSSAARRLKASKKEEDSKEEHVLDAEIPTNGSPLNASSRVATPLNATSHGAYPMRVFGERAHRLLASDLLLTDRKGRRHGHGSPQLDNLRSEQHRILNEIFRNLSRMDPERFLEALTGADLTEEDAKLMKGEKVNVSVKDVSAFYTKVVAGSDKIEQLKEAKQTGRPIRERRYFGEPLPVVFHAPYDPNNQATWLRRHPDQLRLQPDGRLGMSSVQHYRRDSVLKALKIASERYSIHSLNNLKVERTRTALQHKSEYQRVFRPSSGRHPKKLKSEH</sequence>
<keyword evidence="3" id="KW-1185">Reference proteome</keyword>
<organism evidence="3">
    <name type="scientific">Drosophila grimshawi</name>
    <name type="common">Hawaiian fruit fly</name>
    <name type="synonym">Idiomyia grimshawi</name>
    <dbReference type="NCBI Taxonomy" id="7222"/>
    <lineage>
        <taxon>Eukaryota</taxon>
        <taxon>Metazoa</taxon>
        <taxon>Ecdysozoa</taxon>
        <taxon>Arthropoda</taxon>
        <taxon>Hexapoda</taxon>
        <taxon>Insecta</taxon>
        <taxon>Pterygota</taxon>
        <taxon>Neoptera</taxon>
        <taxon>Endopterygota</taxon>
        <taxon>Diptera</taxon>
        <taxon>Brachycera</taxon>
        <taxon>Muscomorpha</taxon>
        <taxon>Ephydroidea</taxon>
        <taxon>Drosophilidae</taxon>
        <taxon>Drosophila</taxon>
        <taxon>Hawaiian Drosophila</taxon>
    </lineage>
</organism>
<dbReference type="AlphaFoldDB" id="B4JZ74"/>
<dbReference type="EMBL" id="CH916379">
    <property type="protein sequence ID" value="EDV94183.1"/>
    <property type="molecule type" value="Genomic_DNA"/>
</dbReference>
<dbReference type="PhylomeDB" id="B4JZ74"/>
<evidence type="ECO:0000256" key="1">
    <source>
        <dbReference type="SAM" id="MobiDB-lite"/>
    </source>
</evidence>